<dbReference type="InterPro" id="IPR006218">
    <property type="entry name" value="DAHP1/KDSA"/>
</dbReference>
<name>T0ZSM2_9ZZZZ</name>
<comment type="caution">
    <text evidence="3">The sequence shown here is derived from an EMBL/GenBank/DDBJ whole genome shotgun (WGS) entry which is preliminary data.</text>
</comment>
<gene>
    <name evidence="3" type="ORF">B1A_19218</name>
</gene>
<dbReference type="InterPro" id="IPR052899">
    <property type="entry name" value="Class-I_DAHP_synthase"/>
</dbReference>
<proteinExistence type="predicted"/>
<reference evidence="3" key="1">
    <citation type="submission" date="2013-08" db="EMBL/GenBank/DDBJ databases">
        <authorList>
            <person name="Mendez C."/>
            <person name="Richter M."/>
            <person name="Ferrer M."/>
            <person name="Sanchez J."/>
        </authorList>
    </citation>
    <scope>NUCLEOTIDE SEQUENCE</scope>
</reference>
<dbReference type="PANTHER" id="PTHR43018:SF2">
    <property type="entry name" value="PHOSPHO-2-DEHYDRO-3-DEOXYHEPTONATE ALDOLASE"/>
    <property type="match status" value="1"/>
</dbReference>
<accession>T0ZSM2</accession>
<sequence length="89" mass="9318">TLPLAIVPEVHRISHLPIIVDPSQGTGHAHLVPDMCRAAVACGADGLIIECHNDPEHALTDGAQSITPQGLKSLMASLKKIAAAVDREI</sequence>
<evidence type="ECO:0000259" key="2">
    <source>
        <dbReference type="Pfam" id="PF00793"/>
    </source>
</evidence>
<evidence type="ECO:0000256" key="1">
    <source>
        <dbReference type="ARBA" id="ARBA00022679"/>
    </source>
</evidence>
<feature type="domain" description="DAHP synthetase I/KDSA" evidence="2">
    <location>
        <begin position="6"/>
        <end position="83"/>
    </location>
</feature>
<dbReference type="AlphaFoldDB" id="T0ZSM2"/>
<dbReference type="PANTHER" id="PTHR43018">
    <property type="entry name" value="PHOSPHO-2-DEHYDRO-3-DEOXYHEPTONATE ALDOLASE"/>
    <property type="match status" value="1"/>
</dbReference>
<dbReference type="EMBL" id="AUZX01014178">
    <property type="protein sequence ID" value="EQD32845.1"/>
    <property type="molecule type" value="Genomic_DNA"/>
</dbReference>
<keyword evidence="1" id="KW-0808">Transferase</keyword>
<organism evidence="3">
    <name type="scientific">mine drainage metagenome</name>
    <dbReference type="NCBI Taxonomy" id="410659"/>
    <lineage>
        <taxon>unclassified sequences</taxon>
        <taxon>metagenomes</taxon>
        <taxon>ecological metagenomes</taxon>
    </lineage>
</organism>
<evidence type="ECO:0000313" key="3">
    <source>
        <dbReference type="EMBL" id="EQD32845.1"/>
    </source>
</evidence>
<dbReference type="Pfam" id="PF00793">
    <property type="entry name" value="DAHP_synth_1"/>
    <property type="match status" value="1"/>
</dbReference>
<reference evidence="3" key="2">
    <citation type="journal article" date="2014" name="ISME J.">
        <title>Microbial stratification in low pH oxic and suboxic macroscopic growths along an acid mine drainage.</title>
        <authorList>
            <person name="Mendez-Garcia C."/>
            <person name="Mesa V."/>
            <person name="Sprenger R.R."/>
            <person name="Richter M."/>
            <person name="Diez M.S."/>
            <person name="Solano J."/>
            <person name="Bargiela R."/>
            <person name="Golyshina O.V."/>
            <person name="Manteca A."/>
            <person name="Ramos J.L."/>
            <person name="Gallego J.R."/>
            <person name="Llorente I."/>
            <person name="Martins Dos Santos V.A."/>
            <person name="Jensen O.N."/>
            <person name="Pelaez A.I."/>
            <person name="Sanchez J."/>
            <person name="Ferrer M."/>
        </authorList>
    </citation>
    <scope>NUCLEOTIDE SEQUENCE</scope>
</reference>
<feature type="non-terminal residue" evidence="3">
    <location>
        <position position="1"/>
    </location>
</feature>
<dbReference type="Gene3D" id="3.20.20.70">
    <property type="entry name" value="Aldolase class I"/>
    <property type="match status" value="1"/>
</dbReference>
<dbReference type="SUPFAM" id="SSF51569">
    <property type="entry name" value="Aldolase"/>
    <property type="match status" value="1"/>
</dbReference>
<dbReference type="GO" id="GO:0016740">
    <property type="term" value="F:transferase activity"/>
    <property type="evidence" value="ECO:0007669"/>
    <property type="project" value="UniProtKB-KW"/>
</dbReference>
<dbReference type="InterPro" id="IPR013785">
    <property type="entry name" value="Aldolase_TIM"/>
</dbReference>
<protein>
    <submittedName>
        <fullName evidence="3">Phospho-2-dehydro-3-deoxyheptonate aldolase</fullName>
    </submittedName>
</protein>